<dbReference type="AlphaFoldDB" id="L1M8T7"/>
<reference evidence="1 2" key="1">
    <citation type="journal article" date="2013" name="Genome Announc.">
        <title>Genome Sequence of Naphthalene-Degrading Soil Bacterium Pseudomonas putida CSV86.</title>
        <authorList>
            <person name="Phale P.S."/>
            <person name="Paliwal V."/>
            <person name="Raju S.C."/>
            <person name="Modak A."/>
            <person name="Purohit H.J."/>
        </authorList>
    </citation>
    <scope>NUCLEOTIDE SEQUENCE [LARGE SCALE GENOMIC DNA]</scope>
    <source>
        <strain evidence="1 2">CSV86</strain>
    </source>
</reference>
<accession>L1M8T7</accession>
<evidence type="ECO:0000313" key="1">
    <source>
        <dbReference type="EMBL" id="NNJ16325.1"/>
    </source>
</evidence>
<keyword evidence="2" id="KW-1185">Reference proteome</keyword>
<dbReference type="RefSeq" id="WP_009394020.1">
    <property type="nucleotide sequence ID" value="NZ_AMWJ02000002.1"/>
</dbReference>
<name>L1M8T7_9PSED</name>
<proteinExistence type="predicted"/>
<dbReference type="EMBL" id="AMWJ02000002">
    <property type="protein sequence ID" value="NNJ16325.1"/>
    <property type="molecule type" value="Genomic_DNA"/>
</dbReference>
<comment type="caution">
    <text evidence="1">The sequence shown here is derived from an EMBL/GenBank/DDBJ whole genome shotgun (WGS) entry which is preliminary data.</text>
</comment>
<sequence>MPGKFVAYRQQDQQLLFDTDLISYGLRKSGYLQFVGNWPQKYLRSANLDPNNGANWADDTAPREPIYGISLSKWSSPIAFLVGDGSPCGEMLVDGQKTLLFVGASTSTKAYVFDLMSDDGPINGLKCFKENPWELTFNSAQAPLNIIASVEAPPPGAIFANDVRYTAYAGGYNQMIGNNGGATYNQMKSCVDVPVTGGELAASITFTRSALCNGSAAGYGGLEYGCQEGAGGYVGGVRFIFTVAAATTRTSVGSSPINYWRAVPALLPRALVIRTSGLPFPLN</sequence>
<organism evidence="1 2">
    <name type="scientific">Pseudomonas bharatica CSV86</name>
    <dbReference type="NCBI Taxonomy" id="1005395"/>
    <lineage>
        <taxon>Bacteria</taxon>
        <taxon>Pseudomonadati</taxon>
        <taxon>Pseudomonadota</taxon>
        <taxon>Gammaproteobacteria</taxon>
        <taxon>Pseudomonadales</taxon>
        <taxon>Pseudomonadaceae</taxon>
        <taxon>Pseudomonas</taxon>
        <taxon>Pseudomonas bharatica</taxon>
    </lineage>
</organism>
<dbReference type="OrthoDB" id="6933098at2"/>
<protein>
    <submittedName>
        <fullName evidence="1">Uncharacterized protein</fullName>
    </submittedName>
</protein>
<dbReference type="Proteomes" id="UP000010448">
    <property type="component" value="Unassembled WGS sequence"/>
</dbReference>
<evidence type="ECO:0000313" key="2">
    <source>
        <dbReference type="Proteomes" id="UP000010448"/>
    </source>
</evidence>
<gene>
    <name evidence="1" type="ORF">CSV86_014445</name>
</gene>